<evidence type="ECO:0000259" key="7">
    <source>
        <dbReference type="Pfam" id="PF17917"/>
    </source>
</evidence>
<organism evidence="8 9">
    <name type="scientific">Phytophthora megakarya</name>
    <dbReference type="NCBI Taxonomy" id="4795"/>
    <lineage>
        <taxon>Eukaryota</taxon>
        <taxon>Sar</taxon>
        <taxon>Stramenopiles</taxon>
        <taxon>Oomycota</taxon>
        <taxon>Peronosporomycetes</taxon>
        <taxon>Peronosporales</taxon>
        <taxon>Peronosporaceae</taxon>
        <taxon>Phytophthora</taxon>
    </lineage>
</organism>
<feature type="domain" description="Reverse transcriptase RNase H-like" evidence="7">
    <location>
        <begin position="8"/>
        <end position="77"/>
    </location>
</feature>
<keyword evidence="4" id="KW-0255">Endonuclease</keyword>
<keyword evidence="5" id="KW-0378">Hydrolase</keyword>
<dbReference type="GO" id="GO:0004519">
    <property type="term" value="F:endonuclease activity"/>
    <property type="evidence" value="ECO:0007669"/>
    <property type="project" value="UniProtKB-KW"/>
</dbReference>
<dbReference type="GO" id="GO:0016787">
    <property type="term" value="F:hydrolase activity"/>
    <property type="evidence" value="ECO:0007669"/>
    <property type="project" value="UniProtKB-KW"/>
</dbReference>
<evidence type="ECO:0000256" key="5">
    <source>
        <dbReference type="ARBA" id="ARBA00022801"/>
    </source>
</evidence>
<protein>
    <recommendedName>
        <fullName evidence="7">Reverse transcriptase RNase H-like domain-containing protein</fullName>
    </recommendedName>
</protein>
<keyword evidence="6" id="KW-0695">RNA-directed DNA polymerase</keyword>
<reference evidence="9" key="1">
    <citation type="submission" date="2017-03" db="EMBL/GenBank/DDBJ databases">
        <title>Phytopthora megakarya and P. palmivora, two closely related causual agents of cacao black pod achieved similar genome size and gene model numbers by different mechanisms.</title>
        <authorList>
            <person name="Ali S."/>
            <person name="Shao J."/>
            <person name="Larry D.J."/>
            <person name="Kronmiller B."/>
            <person name="Shen D."/>
            <person name="Strem M.D."/>
            <person name="Melnick R.L."/>
            <person name="Guiltinan M.J."/>
            <person name="Tyler B.M."/>
            <person name="Meinhardt L.W."/>
            <person name="Bailey B.A."/>
        </authorList>
    </citation>
    <scope>NUCLEOTIDE SEQUENCE [LARGE SCALE GENOMIC DNA]</scope>
    <source>
        <strain evidence="9">zdho120</strain>
    </source>
</reference>
<dbReference type="EMBL" id="NBNE01001735">
    <property type="protein sequence ID" value="OWZ12848.1"/>
    <property type="molecule type" value="Genomic_DNA"/>
</dbReference>
<dbReference type="InterPro" id="IPR041373">
    <property type="entry name" value="RT_RNaseH"/>
</dbReference>
<sequence>MLVCRGGAFTKSQVNWSVVEKKGYPIARACRDLESLLDRENGVHIYCDHSNLIQIFAPGREDKQHVKGKLQRWALRFNGCRYTCTRQEGHAWCCQCWGWACHYCWENLDSPYIAFAAGSAVYSCPLCCSWPPMRTCVFGAVEFTFLYPEAVCQGVQVRARLSPMQACKGWKNNPASMDYHSRGYKAQRASPH</sequence>
<evidence type="ECO:0000256" key="2">
    <source>
        <dbReference type="ARBA" id="ARBA00022695"/>
    </source>
</evidence>
<dbReference type="AlphaFoldDB" id="A0A225W6L4"/>
<proteinExistence type="predicted"/>
<name>A0A225W6L4_9STRA</name>
<evidence type="ECO:0000313" key="8">
    <source>
        <dbReference type="EMBL" id="OWZ12848.1"/>
    </source>
</evidence>
<keyword evidence="3" id="KW-0540">Nuclease</keyword>
<evidence type="ECO:0000256" key="4">
    <source>
        <dbReference type="ARBA" id="ARBA00022759"/>
    </source>
</evidence>
<keyword evidence="1" id="KW-0808">Transferase</keyword>
<keyword evidence="2" id="KW-0548">Nucleotidyltransferase</keyword>
<dbReference type="GO" id="GO:0003964">
    <property type="term" value="F:RNA-directed DNA polymerase activity"/>
    <property type="evidence" value="ECO:0007669"/>
    <property type="project" value="UniProtKB-KW"/>
</dbReference>
<evidence type="ECO:0000256" key="1">
    <source>
        <dbReference type="ARBA" id="ARBA00022679"/>
    </source>
</evidence>
<evidence type="ECO:0000313" key="9">
    <source>
        <dbReference type="Proteomes" id="UP000198211"/>
    </source>
</evidence>
<accession>A0A225W6L4</accession>
<evidence type="ECO:0000256" key="6">
    <source>
        <dbReference type="ARBA" id="ARBA00022918"/>
    </source>
</evidence>
<dbReference type="Proteomes" id="UP000198211">
    <property type="component" value="Unassembled WGS sequence"/>
</dbReference>
<evidence type="ECO:0000256" key="3">
    <source>
        <dbReference type="ARBA" id="ARBA00022722"/>
    </source>
</evidence>
<gene>
    <name evidence="8" type="ORF">PHMEG_00013920</name>
</gene>
<dbReference type="Pfam" id="PF17917">
    <property type="entry name" value="RT_RNaseH"/>
    <property type="match status" value="1"/>
</dbReference>
<comment type="caution">
    <text evidence="8">The sequence shown here is derived from an EMBL/GenBank/DDBJ whole genome shotgun (WGS) entry which is preliminary data.</text>
</comment>
<keyword evidence="9" id="KW-1185">Reference proteome</keyword>